<protein>
    <submittedName>
        <fullName evidence="1">Uncharacterized protein</fullName>
    </submittedName>
</protein>
<name>A0A0D5Y2K5_9PSED</name>
<organism evidence="1 2">
    <name type="scientific">Pseudomonas chlororaphis</name>
    <dbReference type="NCBI Taxonomy" id="587753"/>
    <lineage>
        <taxon>Bacteria</taxon>
        <taxon>Pseudomonadati</taxon>
        <taxon>Pseudomonadota</taxon>
        <taxon>Gammaproteobacteria</taxon>
        <taxon>Pseudomonadales</taxon>
        <taxon>Pseudomonadaceae</taxon>
        <taxon>Pseudomonas</taxon>
    </lineage>
</organism>
<dbReference type="KEGG" id="pcz:PCL1606_38190"/>
<dbReference type="AlphaFoldDB" id="A0A0D5Y2K5"/>
<evidence type="ECO:0000313" key="2">
    <source>
        <dbReference type="Proteomes" id="UP000032748"/>
    </source>
</evidence>
<accession>A0A0D5Y2K5</accession>
<evidence type="ECO:0000313" key="1">
    <source>
        <dbReference type="EMBL" id="AKA25270.1"/>
    </source>
</evidence>
<dbReference type="Proteomes" id="UP000032748">
    <property type="component" value="Chromosome"/>
</dbReference>
<dbReference type="EMBL" id="CP011110">
    <property type="protein sequence ID" value="AKA25270.1"/>
    <property type="molecule type" value="Genomic_DNA"/>
</dbReference>
<reference evidence="1 2" key="1">
    <citation type="journal article" date="2015" name="Mol. Plant Microbe Interact.">
        <title>Comparative Genomic Analysis of Pseudomonas chlororaphis PCL1606 Reveals New Insight into Antifungal Compounds Involved in Biocontrol.</title>
        <authorList>
            <person name="Calderon C.E."/>
            <person name="Ramos C."/>
            <person name="de Vicente A."/>
            <person name="Cazorla F.M."/>
        </authorList>
    </citation>
    <scope>NUCLEOTIDE SEQUENCE [LARGE SCALE GENOMIC DNA]</scope>
    <source>
        <strain evidence="1 2">PCL1606</strain>
    </source>
</reference>
<sequence>MPAAASPAVLIRSRLNDNCLRGDHAALKTGSECSCRPLHSASSPVFALPDRRSTSFRKAPRA</sequence>
<dbReference type="PATRIC" id="fig|587753.10.peg.3811"/>
<gene>
    <name evidence="1" type="ORF">PCL1606_38190</name>
</gene>
<proteinExistence type="predicted"/>